<feature type="region of interest" description="Disordered" evidence="1">
    <location>
        <begin position="58"/>
        <end position="90"/>
    </location>
</feature>
<accession>A0ABP0PJS4</accession>
<reference evidence="2 3" key="1">
    <citation type="submission" date="2024-02" db="EMBL/GenBank/DDBJ databases">
        <authorList>
            <person name="Chen Y."/>
            <person name="Shah S."/>
            <person name="Dougan E. K."/>
            <person name="Thang M."/>
            <person name="Chan C."/>
        </authorList>
    </citation>
    <scope>NUCLEOTIDE SEQUENCE [LARGE SCALE GENOMIC DNA]</scope>
</reference>
<protein>
    <submittedName>
        <fullName evidence="2">Uncharacterized protein</fullName>
    </submittedName>
</protein>
<sequence>MAPQTPLLGGQTPATWGGKTPVYHPVMVQPEPGTEDTFTIPTETLATETASTEVLGTVTSEASTVEETAKRRRLSADPTQTHTMSVKSPD</sequence>
<evidence type="ECO:0000313" key="3">
    <source>
        <dbReference type="Proteomes" id="UP001642484"/>
    </source>
</evidence>
<dbReference type="Proteomes" id="UP001642484">
    <property type="component" value="Unassembled WGS sequence"/>
</dbReference>
<proteinExistence type="predicted"/>
<feature type="region of interest" description="Disordered" evidence="1">
    <location>
        <begin position="1"/>
        <end position="23"/>
    </location>
</feature>
<evidence type="ECO:0000313" key="2">
    <source>
        <dbReference type="EMBL" id="CAK9074975.1"/>
    </source>
</evidence>
<name>A0ABP0PJS4_9DINO</name>
<feature type="compositionally biased region" description="Polar residues" evidence="1">
    <location>
        <begin position="77"/>
        <end position="90"/>
    </location>
</feature>
<gene>
    <name evidence="2" type="ORF">CCMP2556_LOCUS36916</name>
</gene>
<dbReference type="EMBL" id="CAXAMN010023062">
    <property type="protein sequence ID" value="CAK9074975.1"/>
    <property type="molecule type" value="Genomic_DNA"/>
</dbReference>
<keyword evidence="3" id="KW-1185">Reference proteome</keyword>
<comment type="caution">
    <text evidence="2">The sequence shown here is derived from an EMBL/GenBank/DDBJ whole genome shotgun (WGS) entry which is preliminary data.</text>
</comment>
<evidence type="ECO:0000256" key="1">
    <source>
        <dbReference type="SAM" id="MobiDB-lite"/>
    </source>
</evidence>
<organism evidence="2 3">
    <name type="scientific">Durusdinium trenchii</name>
    <dbReference type="NCBI Taxonomy" id="1381693"/>
    <lineage>
        <taxon>Eukaryota</taxon>
        <taxon>Sar</taxon>
        <taxon>Alveolata</taxon>
        <taxon>Dinophyceae</taxon>
        <taxon>Suessiales</taxon>
        <taxon>Symbiodiniaceae</taxon>
        <taxon>Durusdinium</taxon>
    </lineage>
</organism>